<dbReference type="EC" id="2.7.8.2" evidence="9"/>
<dbReference type="EMBL" id="AZGZ01000002">
    <property type="protein sequence ID" value="KZZ96899.1"/>
    <property type="molecule type" value="Genomic_DNA"/>
</dbReference>
<evidence type="ECO:0000256" key="2">
    <source>
        <dbReference type="ARBA" id="ARBA00004127"/>
    </source>
</evidence>
<dbReference type="PIRSF" id="PIRSF015665">
    <property type="entry name" value="CHOPT"/>
    <property type="match status" value="1"/>
</dbReference>
<sequence>MGYIRQQYIHKLKEYKYSGVDHSLVSRYILKPFYQNVVIKCFPMWMAPNLITLTGLGFVVFNVLTLLWFNPTLDQDCPSWVYASWAIGLFLYQTFDAVDGAQARRTHQSGPLGELFDHGVDAVNTVLEALIFCGVVNLGQSWKTIVILWGSVFTFYIQTWEEYHTHTLTLGIVSGPVEGVLILCAIYGITASTGGSFWHQAALPTLGIPQYDWIPDVVYQAHFTTFHMIQGASVCLFNVGASIAQALNAVKARGGNRRQALKGLLPALEMWVLVCIYLYLQPGVLHCCTIGLILYIGLMNAFSVSQMICAHVTKAPFPYRNILTLPLYMGIIDSLGRHLGLYSECFMGDHSTFIYVSLGIALGVYGSFVYDVITSICDYLDIWCLQIKHPYNENNEAKNK</sequence>
<gene>
    <name evidence="13" type="ORF">AAP_00542</name>
</gene>
<proteinExistence type="inferred from homology"/>
<accession>A0A168CQV1</accession>
<feature type="transmembrane region" description="Helical" evidence="12">
    <location>
        <begin position="352"/>
        <end position="373"/>
    </location>
</feature>
<evidence type="ECO:0000313" key="13">
    <source>
        <dbReference type="EMBL" id="KZZ96899.1"/>
    </source>
</evidence>
<keyword evidence="14" id="KW-1185">Reference proteome</keyword>
<comment type="cofactor">
    <cofactor evidence="1">
        <name>Mg(2+)</name>
        <dbReference type="ChEBI" id="CHEBI:18420"/>
    </cofactor>
</comment>
<name>A0A168CQV1_9EURO</name>
<evidence type="ECO:0000313" key="14">
    <source>
        <dbReference type="Proteomes" id="UP000242877"/>
    </source>
</evidence>
<dbReference type="Proteomes" id="UP000242877">
    <property type="component" value="Unassembled WGS sequence"/>
</dbReference>
<comment type="caution">
    <text evidence="13">The sequence shown here is derived from an EMBL/GenBank/DDBJ whole genome shotgun (WGS) entry which is preliminary data.</text>
</comment>
<dbReference type="PROSITE" id="PS00379">
    <property type="entry name" value="CDP_ALCOHOL_P_TRANSF"/>
    <property type="match status" value="1"/>
</dbReference>
<organism evidence="13 14">
    <name type="scientific">Ascosphaera apis ARSEF 7405</name>
    <dbReference type="NCBI Taxonomy" id="392613"/>
    <lineage>
        <taxon>Eukaryota</taxon>
        <taxon>Fungi</taxon>
        <taxon>Dikarya</taxon>
        <taxon>Ascomycota</taxon>
        <taxon>Pezizomycotina</taxon>
        <taxon>Eurotiomycetes</taxon>
        <taxon>Eurotiomycetidae</taxon>
        <taxon>Onygenales</taxon>
        <taxon>Ascosphaeraceae</taxon>
        <taxon>Ascosphaera</taxon>
    </lineage>
</organism>
<dbReference type="GO" id="GO:0012505">
    <property type="term" value="C:endomembrane system"/>
    <property type="evidence" value="ECO:0007669"/>
    <property type="project" value="UniProtKB-SubCell"/>
</dbReference>
<evidence type="ECO:0000256" key="7">
    <source>
        <dbReference type="ARBA" id="ARBA00023136"/>
    </source>
</evidence>
<dbReference type="FunFam" id="1.20.120.1760:FF:000012">
    <property type="entry name" value="sn-1,2-diacylglycerol cholinephosphotransferase"/>
    <property type="match status" value="1"/>
</dbReference>
<dbReference type="PANTHER" id="PTHR10414">
    <property type="entry name" value="ETHANOLAMINEPHOSPHOTRANSFERASE"/>
    <property type="match status" value="1"/>
</dbReference>
<reference evidence="13 14" key="1">
    <citation type="journal article" date="2016" name="Genome Biol. Evol.">
        <title>Divergent and convergent evolution of fungal pathogenicity.</title>
        <authorList>
            <person name="Shang Y."/>
            <person name="Xiao G."/>
            <person name="Zheng P."/>
            <person name="Cen K."/>
            <person name="Zhan S."/>
            <person name="Wang C."/>
        </authorList>
    </citation>
    <scope>NUCLEOTIDE SEQUENCE [LARGE SCALE GENOMIC DNA]</scope>
    <source>
        <strain evidence="13 14">ARSEF 7405</strain>
    </source>
</reference>
<evidence type="ECO:0000256" key="8">
    <source>
        <dbReference type="ARBA" id="ARBA00037890"/>
    </source>
</evidence>
<evidence type="ECO:0000256" key="3">
    <source>
        <dbReference type="ARBA" id="ARBA00010441"/>
    </source>
</evidence>
<feature type="transmembrane region" description="Helical" evidence="12">
    <location>
        <begin position="260"/>
        <end position="280"/>
    </location>
</feature>
<comment type="catalytic activity">
    <reaction evidence="10">
        <text>CDP-N,N-dimethylethanolamine + a 1,2-diacyl-sn-glycerol = a 1,2-diacyl-sn-glycero-3-phospho-N,N-dimethylethanolamine + CMP + H(+)</text>
        <dbReference type="Rhea" id="RHEA:33775"/>
        <dbReference type="ChEBI" id="CHEBI:15378"/>
        <dbReference type="ChEBI" id="CHEBI:17815"/>
        <dbReference type="ChEBI" id="CHEBI:60377"/>
        <dbReference type="ChEBI" id="CHEBI:64572"/>
        <dbReference type="ChEBI" id="CHEBI:65117"/>
    </reaction>
    <physiologicalReaction direction="left-to-right" evidence="10">
        <dbReference type="Rhea" id="RHEA:33776"/>
    </physiologicalReaction>
</comment>
<feature type="transmembrane region" description="Helical" evidence="12">
    <location>
        <begin position="80"/>
        <end position="98"/>
    </location>
</feature>
<dbReference type="GO" id="GO:0016020">
    <property type="term" value="C:membrane"/>
    <property type="evidence" value="ECO:0007669"/>
    <property type="project" value="InterPro"/>
</dbReference>
<keyword evidence="5 12" id="KW-0812">Transmembrane</keyword>
<dbReference type="Pfam" id="PF01066">
    <property type="entry name" value="CDP-OH_P_transf"/>
    <property type="match status" value="1"/>
</dbReference>
<dbReference type="GO" id="GO:0004142">
    <property type="term" value="F:diacylglycerol cholinephosphotransferase activity"/>
    <property type="evidence" value="ECO:0007669"/>
    <property type="project" value="UniProtKB-EC"/>
</dbReference>
<evidence type="ECO:0000256" key="4">
    <source>
        <dbReference type="ARBA" id="ARBA00022679"/>
    </source>
</evidence>
<evidence type="ECO:0000256" key="6">
    <source>
        <dbReference type="ARBA" id="ARBA00022989"/>
    </source>
</evidence>
<evidence type="ECO:0000256" key="12">
    <source>
        <dbReference type="SAM" id="Phobius"/>
    </source>
</evidence>
<dbReference type="AlphaFoldDB" id="A0A168CQV1"/>
<comment type="pathway">
    <text evidence="8">Phospholipid metabolism; phosphatidylcholine biosynthesis; phosphatidylcholine from phosphocholine: step 2/2.</text>
</comment>
<evidence type="ECO:0000256" key="1">
    <source>
        <dbReference type="ARBA" id="ARBA00001946"/>
    </source>
</evidence>
<comment type="similarity">
    <text evidence="3 11">Belongs to the CDP-alcohol phosphatidyltransferase class-I family.</text>
</comment>
<evidence type="ECO:0000256" key="5">
    <source>
        <dbReference type="ARBA" id="ARBA00022692"/>
    </source>
</evidence>
<feature type="transmembrane region" description="Helical" evidence="12">
    <location>
        <begin position="322"/>
        <end position="340"/>
    </location>
</feature>
<keyword evidence="4 11" id="KW-0808">Transferase</keyword>
<dbReference type="InterPro" id="IPR043130">
    <property type="entry name" value="CDP-OH_PTrfase_TM_dom"/>
</dbReference>
<dbReference type="OrthoDB" id="196717at2759"/>
<evidence type="ECO:0000256" key="10">
    <source>
        <dbReference type="ARBA" id="ARBA00051857"/>
    </source>
</evidence>
<dbReference type="PANTHER" id="PTHR10414:SF37">
    <property type="entry name" value="BB IN A BOXCAR, ISOFORM C"/>
    <property type="match status" value="1"/>
</dbReference>
<dbReference type="InterPro" id="IPR048254">
    <property type="entry name" value="CDP_ALCOHOL_P_TRANSF_CS"/>
</dbReference>
<dbReference type="Gene3D" id="1.20.120.1760">
    <property type="match status" value="1"/>
</dbReference>
<evidence type="ECO:0000256" key="11">
    <source>
        <dbReference type="RuleBase" id="RU003750"/>
    </source>
</evidence>
<comment type="subcellular location">
    <subcellularLocation>
        <location evidence="2">Endomembrane system</location>
        <topology evidence="2">Multi-pass membrane protein</topology>
    </subcellularLocation>
</comment>
<dbReference type="VEuPathDB" id="FungiDB:AAP_00542"/>
<keyword evidence="6 12" id="KW-1133">Transmembrane helix</keyword>
<keyword evidence="7 12" id="KW-0472">Membrane</keyword>
<evidence type="ECO:0000256" key="9">
    <source>
        <dbReference type="ARBA" id="ARBA00038987"/>
    </source>
</evidence>
<protein>
    <recommendedName>
        <fullName evidence="9">diacylglycerol cholinephosphotransferase</fullName>
        <ecNumber evidence="9">2.7.8.2</ecNumber>
    </recommendedName>
</protein>
<dbReference type="GO" id="GO:0006654">
    <property type="term" value="P:phosphatidic acid biosynthetic process"/>
    <property type="evidence" value="ECO:0007669"/>
    <property type="project" value="EnsemblFungi"/>
</dbReference>
<dbReference type="InterPro" id="IPR000462">
    <property type="entry name" value="CDP-OH_P_trans"/>
</dbReference>
<dbReference type="GO" id="GO:0101026">
    <property type="term" value="P:mitotic nuclear membrane biogenesis"/>
    <property type="evidence" value="ECO:0007669"/>
    <property type="project" value="EnsemblFungi"/>
</dbReference>
<feature type="transmembrane region" description="Helical" evidence="12">
    <location>
        <begin position="292"/>
        <end position="310"/>
    </location>
</feature>
<dbReference type="InterPro" id="IPR014472">
    <property type="entry name" value="CHOPT"/>
</dbReference>
<feature type="transmembrane region" description="Helical" evidence="12">
    <location>
        <begin position="50"/>
        <end position="68"/>
    </location>
</feature>